<dbReference type="InterPro" id="IPR018154">
    <property type="entry name" value="TLV/ENV_coat_polyprotein"/>
</dbReference>
<sequence length="203" mass="22449">PPGGFFWCNGTLQKQRNISTNSFCLPISLFPQLTIYSEGELRALAEPVSQKIKRAIFLPLVMGISLASPLVAAGLGTGALIHSIDTTQDFSNKLQLAIEASAESLASLQRQITSIAQVTLQNRRTLDHLLTANKGGTCLFLHEECCYYVNKTGIVETNIQSPRKVRESLKAKHLFSDPPLNWWQSPVLTWMVPLLTPVIILCF</sequence>
<name>A0A6G1ASI0_CROCR</name>
<keyword evidence="1" id="KW-1015">Disulfide bond</keyword>
<dbReference type="SUPFAM" id="SSF58069">
    <property type="entry name" value="Virus ectodomain"/>
    <property type="match status" value="1"/>
</dbReference>
<evidence type="ECO:0000256" key="1">
    <source>
        <dbReference type="ARBA" id="ARBA00023157"/>
    </source>
</evidence>
<dbReference type="Gene3D" id="1.10.287.210">
    <property type="match status" value="1"/>
</dbReference>
<reference evidence="2 3" key="1">
    <citation type="submission" date="2019-11" db="EMBL/GenBank/DDBJ databases">
        <authorList>
            <person name="Yang C."/>
            <person name="Li F."/>
        </authorList>
    </citation>
    <scope>NUCLEOTIDE SEQUENCE [LARGE SCALE GENOMIC DNA]</scope>
    <source>
        <strain evidence="2">KB4526</strain>
        <tissue evidence="2">Muscle</tissue>
    </source>
</reference>
<feature type="non-terminal residue" evidence="2">
    <location>
        <position position="1"/>
    </location>
</feature>
<keyword evidence="3" id="KW-1185">Reference proteome</keyword>
<dbReference type="PANTHER" id="PTHR10424">
    <property type="entry name" value="VIRAL ENVELOPE PROTEIN"/>
    <property type="match status" value="1"/>
</dbReference>
<dbReference type="PANTHER" id="PTHR10424:SF73">
    <property type="entry name" value="ENDOGENOUS RETROVIRUS GROUP FC1 ENV POLYPROTEIN-RELATED"/>
    <property type="match status" value="1"/>
</dbReference>
<comment type="caution">
    <text evidence="2">The sequence shown here is derived from an EMBL/GenBank/DDBJ whole genome shotgun (WGS) entry which is preliminary data.</text>
</comment>
<gene>
    <name evidence="2" type="primary">Ervfc1</name>
    <name evidence="2" type="ORF">FOF47_R22640</name>
</gene>
<dbReference type="Pfam" id="PF00429">
    <property type="entry name" value="TLV_coat"/>
    <property type="match status" value="1"/>
</dbReference>
<dbReference type="AlphaFoldDB" id="A0A6G1ASI0"/>
<organism evidence="2 3">
    <name type="scientific">Crocuta crocuta</name>
    <name type="common">Spotted hyena</name>
    <dbReference type="NCBI Taxonomy" id="9678"/>
    <lineage>
        <taxon>Eukaryota</taxon>
        <taxon>Metazoa</taxon>
        <taxon>Chordata</taxon>
        <taxon>Craniata</taxon>
        <taxon>Vertebrata</taxon>
        <taxon>Euteleostomi</taxon>
        <taxon>Mammalia</taxon>
        <taxon>Eutheria</taxon>
        <taxon>Laurasiatheria</taxon>
        <taxon>Carnivora</taxon>
        <taxon>Feliformia</taxon>
        <taxon>Hyaenidae</taxon>
        <taxon>Crocuta</taxon>
    </lineage>
</organism>
<evidence type="ECO:0000313" key="2">
    <source>
        <dbReference type="EMBL" id="KAF0878482.1"/>
    </source>
</evidence>
<dbReference type="CDD" id="cd09851">
    <property type="entry name" value="HTLV-1-like_HR1-HR2"/>
    <property type="match status" value="1"/>
</dbReference>
<proteinExistence type="predicted"/>
<dbReference type="Proteomes" id="UP000475037">
    <property type="component" value="Unassembled WGS sequence"/>
</dbReference>
<dbReference type="EMBL" id="VOAJ01003782">
    <property type="protein sequence ID" value="KAF0878482.1"/>
    <property type="molecule type" value="Genomic_DNA"/>
</dbReference>
<feature type="non-terminal residue" evidence="2">
    <location>
        <position position="203"/>
    </location>
</feature>
<protein>
    <submittedName>
        <fullName evidence="2">EFC1 protein</fullName>
    </submittedName>
</protein>
<evidence type="ECO:0000313" key="3">
    <source>
        <dbReference type="Proteomes" id="UP000475037"/>
    </source>
</evidence>
<accession>A0A6G1ASI0</accession>